<feature type="domain" description="ABC transmembrane type-1" evidence="9">
    <location>
        <begin position="110"/>
        <end position="299"/>
    </location>
</feature>
<evidence type="ECO:0000313" key="10">
    <source>
        <dbReference type="EMBL" id="GCD20849.1"/>
    </source>
</evidence>
<evidence type="ECO:0000313" key="11">
    <source>
        <dbReference type="Proteomes" id="UP000288246"/>
    </source>
</evidence>
<name>A0A401V1S3_9CELL</name>
<protein>
    <submittedName>
        <fullName evidence="10">Sugar ABC transporter permease</fullName>
    </submittedName>
</protein>
<keyword evidence="5 7" id="KW-1133">Transmembrane helix</keyword>
<dbReference type="PANTHER" id="PTHR43744:SF12">
    <property type="entry name" value="ABC TRANSPORTER PERMEASE PROTEIN MG189-RELATED"/>
    <property type="match status" value="1"/>
</dbReference>
<evidence type="ECO:0000256" key="6">
    <source>
        <dbReference type="ARBA" id="ARBA00023136"/>
    </source>
</evidence>
<sequence length="315" mass="34393">MTTTVAPQPNAGAAGAAVAGGRRRRPQGRFAHAAGLRVGEHFASPGRILAIVTLVVLAVFWLLPFLWAVFTSFKSETAAAATPVSWFPSDGFTTDAYASVLREGNIPLWTWNSLVTAVAITVITLTVSSLAAYALARIDFRGRRWLFWLIIASIIVPPPVLIVPLFYEMLTLNLVDTYWAIILPQVVHPAMVFVLKKFFEQVPVELEDAARIDGAGRLRVFWSVVLPLSRPILAAVSIIVFIGAWNNFLWPFIITSDASLMTLPVGLQTVKSAYGLQYAQTMSSAVLAALPLIVVFLFFQRQIIKGFSTTGFGGQ</sequence>
<keyword evidence="11" id="KW-1185">Reference proteome</keyword>
<gene>
    <name evidence="10" type="ORF">CTKZ_24110</name>
</gene>
<dbReference type="Proteomes" id="UP000288246">
    <property type="component" value="Unassembled WGS sequence"/>
</dbReference>
<comment type="subcellular location">
    <subcellularLocation>
        <location evidence="1 7">Cell membrane</location>
        <topology evidence="1 7">Multi-pass membrane protein</topology>
    </subcellularLocation>
</comment>
<proteinExistence type="inferred from homology"/>
<comment type="similarity">
    <text evidence="7">Belongs to the binding-protein-dependent transport system permease family.</text>
</comment>
<keyword evidence="4 7" id="KW-0812">Transmembrane</keyword>
<dbReference type="EMBL" id="BHYL01000202">
    <property type="protein sequence ID" value="GCD20849.1"/>
    <property type="molecule type" value="Genomic_DNA"/>
</dbReference>
<feature type="transmembrane region" description="Helical" evidence="7">
    <location>
        <begin position="279"/>
        <end position="299"/>
    </location>
</feature>
<keyword evidence="2 7" id="KW-0813">Transport</keyword>
<feature type="transmembrane region" description="Helical" evidence="7">
    <location>
        <begin position="109"/>
        <end position="133"/>
    </location>
</feature>
<evidence type="ECO:0000256" key="2">
    <source>
        <dbReference type="ARBA" id="ARBA00022448"/>
    </source>
</evidence>
<evidence type="ECO:0000256" key="4">
    <source>
        <dbReference type="ARBA" id="ARBA00022692"/>
    </source>
</evidence>
<dbReference type="GO" id="GO:0005886">
    <property type="term" value="C:plasma membrane"/>
    <property type="evidence" value="ECO:0007669"/>
    <property type="project" value="UniProtKB-SubCell"/>
</dbReference>
<dbReference type="CDD" id="cd06261">
    <property type="entry name" value="TM_PBP2"/>
    <property type="match status" value="1"/>
</dbReference>
<dbReference type="RefSeq" id="WP_124343359.1">
    <property type="nucleotide sequence ID" value="NZ_BHYL01000202.1"/>
</dbReference>
<dbReference type="OrthoDB" id="2063054at2"/>
<feature type="compositionally biased region" description="Low complexity" evidence="8">
    <location>
        <begin position="11"/>
        <end position="20"/>
    </location>
</feature>
<evidence type="ECO:0000256" key="5">
    <source>
        <dbReference type="ARBA" id="ARBA00022989"/>
    </source>
</evidence>
<organism evidence="10 11">
    <name type="scientific">Cellulomonas algicola</name>
    <dbReference type="NCBI Taxonomy" id="2071633"/>
    <lineage>
        <taxon>Bacteria</taxon>
        <taxon>Bacillati</taxon>
        <taxon>Actinomycetota</taxon>
        <taxon>Actinomycetes</taxon>
        <taxon>Micrococcales</taxon>
        <taxon>Cellulomonadaceae</taxon>
        <taxon>Cellulomonas</taxon>
    </lineage>
</organism>
<accession>A0A401V1S3</accession>
<feature type="transmembrane region" description="Helical" evidence="7">
    <location>
        <begin position="48"/>
        <end position="70"/>
    </location>
</feature>
<dbReference type="Gene3D" id="1.10.3720.10">
    <property type="entry name" value="MetI-like"/>
    <property type="match status" value="1"/>
</dbReference>
<feature type="transmembrane region" description="Helical" evidence="7">
    <location>
        <begin position="220"/>
        <end position="242"/>
    </location>
</feature>
<comment type="caution">
    <text evidence="10">The sequence shown here is derived from an EMBL/GenBank/DDBJ whole genome shotgun (WGS) entry which is preliminary data.</text>
</comment>
<dbReference type="SUPFAM" id="SSF161098">
    <property type="entry name" value="MetI-like"/>
    <property type="match status" value="1"/>
</dbReference>
<evidence type="ECO:0000256" key="3">
    <source>
        <dbReference type="ARBA" id="ARBA00022475"/>
    </source>
</evidence>
<dbReference type="InterPro" id="IPR000515">
    <property type="entry name" value="MetI-like"/>
</dbReference>
<feature type="region of interest" description="Disordered" evidence="8">
    <location>
        <begin position="1"/>
        <end position="24"/>
    </location>
</feature>
<evidence type="ECO:0000256" key="8">
    <source>
        <dbReference type="SAM" id="MobiDB-lite"/>
    </source>
</evidence>
<keyword evidence="3" id="KW-1003">Cell membrane</keyword>
<dbReference type="PROSITE" id="PS50928">
    <property type="entry name" value="ABC_TM1"/>
    <property type="match status" value="1"/>
</dbReference>
<dbReference type="PANTHER" id="PTHR43744">
    <property type="entry name" value="ABC TRANSPORTER PERMEASE PROTEIN MG189-RELATED-RELATED"/>
    <property type="match status" value="1"/>
</dbReference>
<dbReference type="Pfam" id="PF00528">
    <property type="entry name" value="BPD_transp_1"/>
    <property type="match status" value="1"/>
</dbReference>
<dbReference type="AlphaFoldDB" id="A0A401V1S3"/>
<reference evidence="10 11" key="1">
    <citation type="submission" date="2018-11" db="EMBL/GenBank/DDBJ databases">
        <title>Draft genome sequence of Cellulomonas takizawaensis strain TKZ-21.</title>
        <authorList>
            <person name="Yamamura H."/>
            <person name="Hayashi T."/>
            <person name="Hamada M."/>
            <person name="Serisawa Y."/>
            <person name="Matsuyama K."/>
            <person name="Nakagawa Y."/>
            <person name="Otoguro M."/>
            <person name="Yanagida F."/>
            <person name="Hayakawa M."/>
        </authorList>
    </citation>
    <scope>NUCLEOTIDE SEQUENCE [LARGE SCALE GENOMIC DNA]</scope>
    <source>
        <strain evidence="10 11">TKZ-21</strain>
    </source>
</reference>
<evidence type="ECO:0000256" key="7">
    <source>
        <dbReference type="RuleBase" id="RU363032"/>
    </source>
</evidence>
<evidence type="ECO:0000259" key="9">
    <source>
        <dbReference type="PROSITE" id="PS50928"/>
    </source>
</evidence>
<feature type="transmembrane region" description="Helical" evidence="7">
    <location>
        <begin position="145"/>
        <end position="166"/>
    </location>
</feature>
<evidence type="ECO:0000256" key="1">
    <source>
        <dbReference type="ARBA" id="ARBA00004651"/>
    </source>
</evidence>
<feature type="transmembrane region" description="Helical" evidence="7">
    <location>
        <begin position="178"/>
        <end position="199"/>
    </location>
</feature>
<keyword evidence="6 7" id="KW-0472">Membrane</keyword>
<dbReference type="InterPro" id="IPR035906">
    <property type="entry name" value="MetI-like_sf"/>
</dbReference>
<dbReference type="GO" id="GO:0055085">
    <property type="term" value="P:transmembrane transport"/>
    <property type="evidence" value="ECO:0007669"/>
    <property type="project" value="InterPro"/>
</dbReference>